<evidence type="ECO:0000313" key="1">
    <source>
        <dbReference type="EMBL" id="TKI02069.1"/>
    </source>
</evidence>
<sequence>MCRVNISCKNQCNNSIINELYEYLKNFSSSHEDFFPHHVTVSKFSDGINFPENYEKPRKVFFKTKIRFRLNENFSLKNLSELLLCFFQKKNVQKTFNFKCESFSDLKKIIEIKTVGVAVDLGVL</sequence>
<reference evidence="1 2" key="1">
    <citation type="submission" date="2019-04" db="EMBL/GenBank/DDBJ databases">
        <authorList>
            <person name="Li M."/>
            <person name="Gao C."/>
        </authorList>
    </citation>
    <scope>NUCLEOTIDE SEQUENCE [LARGE SCALE GENOMIC DNA]</scope>
    <source>
        <strain evidence="1 2">BGMRC 2031</strain>
    </source>
</reference>
<dbReference type="Proteomes" id="UP000305202">
    <property type="component" value="Unassembled WGS sequence"/>
</dbReference>
<organism evidence="1 2">
    <name type="scientific">Martelella alba</name>
    <dbReference type="NCBI Taxonomy" id="2590451"/>
    <lineage>
        <taxon>Bacteria</taxon>
        <taxon>Pseudomonadati</taxon>
        <taxon>Pseudomonadota</taxon>
        <taxon>Alphaproteobacteria</taxon>
        <taxon>Hyphomicrobiales</taxon>
        <taxon>Aurantimonadaceae</taxon>
        <taxon>Martelella</taxon>
    </lineage>
</organism>
<keyword evidence="2" id="KW-1185">Reference proteome</keyword>
<name>A0ABY2SE76_9HYPH</name>
<accession>A0ABY2SE76</accession>
<dbReference type="RefSeq" id="WP_136993221.1">
    <property type="nucleotide sequence ID" value="NZ_SZPQ01000116.1"/>
</dbReference>
<comment type="caution">
    <text evidence="1">The sequence shown here is derived from an EMBL/GenBank/DDBJ whole genome shotgun (WGS) entry which is preliminary data.</text>
</comment>
<evidence type="ECO:0000313" key="2">
    <source>
        <dbReference type="Proteomes" id="UP000305202"/>
    </source>
</evidence>
<dbReference type="EMBL" id="SZPQ01000116">
    <property type="protein sequence ID" value="TKI02069.1"/>
    <property type="molecule type" value="Genomic_DNA"/>
</dbReference>
<protein>
    <submittedName>
        <fullName evidence="1">Uncharacterized protein</fullName>
    </submittedName>
</protein>
<proteinExistence type="predicted"/>
<gene>
    <name evidence="1" type="ORF">FCN80_25865</name>
</gene>